<name>A0AAV9XJQ6_9PEZI</name>
<evidence type="ECO:0000313" key="3">
    <source>
        <dbReference type="Proteomes" id="UP001365542"/>
    </source>
</evidence>
<accession>A0AAV9XJQ6</accession>
<dbReference type="AlphaFoldDB" id="A0AAV9XJQ6"/>
<reference evidence="2 3" key="1">
    <citation type="submission" date="2019-10" db="EMBL/GenBank/DDBJ databases">
        <authorList>
            <person name="Palmer J.M."/>
        </authorList>
    </citation>
    <scope>NUCLEOTIDE SEQUENCE [LARGE SCALE GENOMIC DNA]</scope>
    <source>
        <strain evidence="2 3">TWF694</strain>
    </source>
</reference>
<keyword evidence="3" id="KW-1185">Reference proteome</keyword>
<comment type="caution">
    <text evidence="2">The sequence shown here is derived from an EMBL/GenBank/DDBJ whole genome shotgun (WGS) entry which is preliminary data.</text>
</comment>
<sequence length="325" mass="37742">MWPRFTIFTIILLPFSLLSIIILYKPYYLPILNNHTGSPSRNAAAQEPNIRHDTAIPSSTEPDIDLDIVISHYEEALYHTHMMLDSILSVPSIRGLSRRIFFYTKNEIYRNGTASIPKYMNATKVFYLENIGREGARHTLFIQADPHYPYRFFETLENYFFKDTGVLSLAPYRKCSCQQGCIIPEGRGTFPRVSEIYRQTHGRPCPRKPLLLTVAGQFVASRENIRMTSRKIYQNILYKLTHLIGVDEPVAPWFKAHGLQDKADSPMYGFSLEFSWMLMFHCNKPELARTCDFTRKDGELHRETCQCLRPQVRSADKQQHPLRNV</sequence>
<keyword evidence="1" id="KW-0812">Transmembrane</keyword>
<feature type="transmembrane region" description="Helical" evidence="1">
    <location>
        <begin position="6"/>
        <end position="24"/>
    </location>
</feature>
<dbReference type="Proteomes" id="UP001365542">
    <property type="component" value="Unassembled WGS sequence"/>
</dbReference>
<keyword evidence="1" id="KW-1133">Transmembrane helix</keyword>
<dbReference type="EMBL" id="JAVHJO010000004">
    <property type="protein sequence ID" value="KAK6541132.1"/>
    <property type="molecule type" value="Genomic_DNA"/>
</dbReference>
<evidence type="ECO:0000256" key="1">
    <source>
        <dbReference type="SAM" id="Phobius"/>
    </source>
</evidence>
<keyword evidence="1" id="KW-0472">Membrane</keyword>
<organism evidence="2 3">
    <name type="scientific">Orbilia ellipsospora</name>
    <dbReference type="NCBI Taxonomy" id="2528407"/>
    <lineage>
        <taxon>Eukaryota</taxon>
        <taxon>Fungi</taxon>
        <taxon>Dikarya</taxon>
        <taxon>Ascomycota</taxon>
        <taxon>Pezizomycotina</taxon>
        <taxon>Orbiliomycetes</taxon>
        <taxon>Orbiliales</taxon>
        <taxon>Orbiliaceae</taxon>
        <taxon>Orbilia</taxon>
    </lineage>
</organism>
<dbReference type="PANTHER" id="PTHR37490">
    <property type="entry name" value="EXPRESSED PROTEIN"/>
    <property type="match status" value="1"/>
</dbReference>
<proteinExistence type="predicted"/>
<dbReference type="PANTHER" id="PTHR37490:SF1">
    <property type="entry name" value="GLYCOSYLTRANSFERASE 2-LIKE DOMAIN-CONTAINING PROTEIN"/>
    <property type="match status" value="1"/>
</dbReference>
<evidence type="ECO:0000313" key="2">
    <source>
        <dbReference type="EMBL" id="KAK6541132.1"/>
    </source>
</evidence>
<protein>
    <submittedName>
        <fullName evidence="2">Uncharacterized protein</fullName>
    </submittedName>
</protein>
<gene>
    <name evidence="2" type="ORF">TWF694_008504</name>
</gene>